<name>A0A848C494_9BACT</name>
<dbReference type="EMBL" id="JABAFY010000001">
    <property type="protein sequence ID" value="NME51051.1"/>
    <property type="molecule type" value="Genomic_DNA"/>
</dbReference>
<evidence type="ECO:0000313" key="2">
    <source>
        <dbReference type="EMBL" id="NME51051.1"/>
    </source>
</evidence>
<comment type="caution">
    <text evidence="2">The sequence shown here is derived from an EMBL/GenBank/DDBJ whole genome shotgun (WGS) entry which is preliminary data.</text>
</comment>
<sequence>MWSSSGSPATLPRHTAGSADPVDWDSLLPLLPESVRLLRQVLEDDAALHRLLEHCGGLTLRIPRRFPAEGHLLRALLPEPVLRRLLGAYGGTCLYIPRCARLARQVRQRELLGAFSRHTAAGTSSNAEVRFLARRYGITDRRVWQLLKQEAELPDKALQAPGDALQG</sequence>
<gene>
    <name evidence="2" type="ORF">HF854_00585</name>
</gene>
<proteinExistence type="predicted"/>
<dbReference type="AlphaFoldDB" id="A0A848C494"/>
<dbReference type="RefSeq" id="WP_168934533.1">
    <property type="nucleotide sequence ID" value="NZ_CAMDEI010000027.1"/>
</dbReference>
<dbReference type="InterPro" id="IPR014875">
    <property type="entry name" value="Mor_transcription_activator"/>
</dbReference>
<dbReference type="Proteomes" id="UP000522333">
    <property type="component" value="Unassembled WGS sequence"/>
</dbReference>
<evidence type="ECO:0000259" key="1">
    <source>
        <dbReference type="Pfam" id="PF08765"/>
    </source>
</evidence>
<evidence type="ECO:0000313" key="3">
    <source>
        <dbReference type="Proteomes" id="UP000522333"/>
    </source>
</evidence>
<dbReference type="Pfam" id="PF08765">
    <property type="entry name" value="Mor"/>
    <property type="match status" value="1"/>
</dbReference>
<dbReference type="SUPFAM" id="SSF46689">
    <property type="entry name" value="Homeodomain-like"/>
    <property type="match status" value="1"/>
</dbReference>
<reference evidence="2 3" key="1">
    <citation type="submission" date="2020-04" db="EMBL/GenBank/DDBJ databases">
        <authorList>
            <person name="Hitch T.C.A."/>
            <person name="Wylensek D."/>
            <person name="Clavel T."/>
        </authorList>
    </citation>
    <scope>NUCLEOTIDE SEQUENCE [LARGE SCALE GENOMIC DNA]</scope>
    <source>
        <strain evidence="2 3">PG-251-APC-1</strain>
    </source>
</reference>
<accession>A0A848C494</accession>
<dbReference type="InterPro" id="IPR009057">
    <property type="entry name" value="Homeodomain-like_sf"/>
</dbReference>
<protein>
    <recommendedName>
        <fullName evidence="1">Mor transcription activator domain-containing protein</fullName>
    </recommendedName>
</protein>
<organism evidence="2 3">
    <name type="scientific">Desulfovibrio piger</name>
    <dbReference type="NCBI Taxonomy" id="901"/>
    <lineage>
        <taxon>Bacteria</taxon>
        <taxon>Pseudomonadati</taxon>
        <taxon>Thermodesulfobacteriota</taxon>
        <taxon>Desulfovibrionia</taxon>
        <taxon>Desulfovibrionales</taxon>
        <taxon>Desulfovibrionaceae</taxon>
        <taxon>Desulfovibrio</taxon>
    </lineage>
</organism>
<feature type="domain" description="Mor transcription activator" evidence="1">
    <location>
        <begin position="81"/>
        <end position="150"/>
    </location>
</feature>